<dbReference type="PANTHER" id="PTHR43628">
    <property type="entry name" value="ACTIVATOR OF C KINASE PROTEIN 1-RELATED"/>
    <property type="match status" value="1"/>
</dbReference>
<evidence type="ECO:0000313" key="1">
    <source>
        <dbReference type="EMBL" id="GGD87770.1"/>
    </source>
</evidence>
<comment type="caution">
    <text evidence="1">The sequence shown here is derived from an EMBL/GenBank/DDBJ whole genome shotgun (WGS) entry which is preliminary data.</text>
</comment>
<dbReference type="SUPFAM" id="SSF81901">
    <property type="entry name" value="HCP-like"/>
    <property type="match status" value="1"/>
</dbReference>
<dbReference type="InterPro" id="IPR006597">
    <property type="entry name" value="Sel1-like"/>
</dbReference>
<dbReference type="EMBL" id="BMGK01000003">
    <property type="protein sequence ID" value="GGD87770.1"/>
    <property type="molecule type" value="Genomic_DNA"/>
</dbReference>
<dbReference type="RefSeq" id="WP_188440072.1">
    <property type="nucleotide sequence ID" value="NZ_BMGK01000003.1"/>
</dbReference>
<dbReference type="SMART" id="SM00671">
    <property type="entry name" value="SEL1"/>
    <property type="match status" value="2"/>
</dbReference>
<accession>A0A8J2V8Q2</accession>
<dbReference type="AlphaFoldDB" id="A0A8J2V8Q2"/>
<reference evidence="1" key="2">
    <citation type="submission" date="2020-09" db="EMBL/GenBank/DDBJ databases">
        <authorList>
            <person name="Sun Q."/>
            <person name="Zhou Y."/>
        </authorList>
    </citation>
    <scope>NUCLEOTIDE SEQUENCE</scope>
    <source>
        <strain evidence="1">CGMCC 1.12924</strain>
    </source>
</reference>
<dbReference type="PANTHER" id="PTHR43628:SF1">
    <property type="entry name" value="CHITIN SYNTHASE REGULATORY FACTOR 2-RELATED"/>
    <property type="match status" value="1"/>
</dbReference>
<dbReference type="InterPro" id="IPR052945">
    <property type="entry name" value="Mitotic_Regulator"/>
</dbReference>
<protein>
    <recommendedName>
        <fullName evidence="3">Beta-lactamase</fullName>
    </recommendedName>
</protein>
<evidence type="ECO:0008006" key="3">
    <source>
        <dbReference type="Google" id="ProtNLM"/>
    </source>
</evidence>
<proteinExistence type="predicted"/>
<organism evidence="1 2">
    <name type="scientific">Planktosalinus lacus</name>
    <dbReference type="NCBI Taxonomy" id="1526573"/>
    <lineage>
        <taxon>Bacteria</taxon>
        <taxon>Pseudomonadati</taxon>
        <taxon>Bacteroidota</taxon>
        <taxon>Flavobacteriia</taxon>
        <taxon>Flavobacteriales</taxon>
        <taxon>Flavobacteriaceae</taxon>
        <taxon>Planktosalinus</taxon>
    </lineage>
</organism>
<dbReference type="Gene3D" id="1.25.40.10">
    <property type="entry name" value="Tetratricopeptide repeat domain"/>
    <property type="match status" value="1"/>
</dbReference>
<reference evidence="1" key="1">
    <citation type="journal article" date="2014" name="Int. J. Syst. Evol. Microbiol.">
        <title>Complete genome sequence of Corynebacterium casei LMG S-19264T (=DSM 44701T), isolated from a smear-ripened cheese.</title>
        <authorList>
            <consortium name="US DOE Joint Genome Institute (JGI-PGF)"/>
            <person name="Walter F."/>
            <person name="Albersmeier A."/>
            <person name="Kalinowski J."/>
            <person name="Ruckert C."/>
        </authorList>
    </citation>
    <scope>NUCLEOTIDE SEQUENCE</scope>
    <source>
        <strain evidence="1">CGMCC 1.12924</strain>
    </source>
</reference>
<evidence type="ECO:0000313" key="2">
    <source>
        <dbReference type="Proteomes" id="UP000652231"/>
    </source>
</evidence>
<keyword evidence="2" id="KW-1185">Reference proteome</keyword>
<name>A0A8J2V8Q2_9FLAO</name>
<sequence length="194" mass="22737">MFKHFIFIFVLLFSNLFVVQSQSPEKEYKNKVLQLELLIKGGDTNAMVELGNLYYYGYSKNDENITNYKKAYFWFEKAAFKKHITAMYNLGYFYENGIKVNLNPKKSISWYEKSAEAGNPLAMLALIKIYKDESSSFQNIERAKMWTSTLINTTENLNISFTKEDDFETILLHFNKYGIFTPKLLLELRNISSN</sequence>
<dbReference type="Proteomes" id="UP000652231">
    <property type="component" value="Unassembled WGS sequence"/>
</dbReference>
<gene>
    <name evidence="1" type="ORF">GCM10011312_09750</name>
</gene>
<dbReference type="InterPro" id="IPR011990">
    <property type="entry name" value="TPR-like_helical_dom_sf"/>
</dbReference>
<dbReference type="Pfam" id="PF08238">
    <property type="entry name" value="Sel1"/>
    <property type="match status" value="2"/>
</dbReference>